<evidence type="ECO:0000313" key="4">
    <source>
        <dbReference type="Proteomes" id="UP000272400"/>
    </source>
</evidence>
<dbReference type="GO" id="GO:0004462">
    <property type="term" value="F:lactoylglutathione lyase activity"/>
    <property type="evidence" value="ECO:0007669"/>
    <property type="project" value="InterPro"/>
</dbReference>
<name>A0A3N1CWZ1_9ACTN</name>
<dbReference type="RefSeq" id="WP_123665278.1">
    <property type="nucleotide sequence ID" value="NZ_RJKE01000001.1"/>
</dbReference>
<dbReference type="InterPro" id="IPR004360">
    <property type="entry name" value="Glyas_Fos-R_dOase_dom"/>
</dbReference>
<dbReference type="GO" id="GO:0051213">
    <property type="term" value="F:dioxygenase activity"/>
    <property type="evidence" value="ECO:0007669"/>
    <property type="project" value="UniProtKB-KW"/>
</dbReference>
<dbReference type="PANTHER" id="PTHR33993">
    <property type="entry name" value="GLYOXALASE-RELATED"/>
    <property type="match status" value="1"/>
</dbReference>
<dbReference type="SUPFAM" id="SSF54593">
    <property type="entry name" value="Glyoxalase/Bleomycin resistance protein/Dihydroxybiphenyl dioxygenase"/>
    <property type="match status" value="1"/>
</dbReference>
<dbReference type="OrthoDB" id="8965356at2"/>
<reference evidence="3 4" key="1">
    <citation type="submission" date="2018-11" db="EMBL/GenBank/DDBJ databases">
        <title>Sequencing the genomes of 1000 actinobacteria strains.</title>
        <authorList>
            <person name="Klenk H.-P."/>
        </authorList>
    </citation>
    <scope>NUCLEOTIDE SEQUENCE [LARGE SCALE GENOMIC DNA]</scope>
    <source>
        <strain evidence="3 4">DSM 44254</strain>
    </source>
</reference>
<comment type="caution">
    <text evidence="3">The sequence shown here is derived from an EMBL/GenBank/DDBJ whole genome shotgun (WGS) entry which is preliminary data.</text>
</comment>
<dbReference type="GO" id="GO:0046872">
    <property type="term" value="F:metal ion binding"/>
    <property type="evidence" value="ECO:0007669"/>
    <property type="project" value="UniProtKB-KW"/>
</dbReference>
<accession>A0A3N1CWZ1</accession>
<dbReference type="EMBL" id="RJKE01000001">
    <property type="protein sequence ID" value="ROO85819.1"/>
    <property type="molecule type" value="Genomic_DNA"/>
</dbReference>
<organism evidence="3 4">
    <name type="scientific">Actinocorallia herbida</name>
    <dbReference type="NCBI Taxonomy" id="58109"/>
    <lineage>
        <taxon>Bacteria</taxon>
        <taxon>Bacillati</taxon>
        <taxon>Actinomycetota</taxon>
        <taxon>Actinomycetes</taxon>
        <taxon>Streptosporangiales</taxon>
        <taxon>Thermomonosporaceae</taxon>
        <taxon>Actinocorallia</taxon>
    </lineage>
</organism>
<dbReference type="PANTHER" id="PTHR33993:SF14">
    <property type="entry name" value="GB|AAF24581.1"/>
    <property type="match status" value="1"/>
</dbReference>
<evidence type="ECO:0000256" key="1">
    <source>
        <dbReference type="ARBA" id="ARBA00022723"/>
    </source>
</evidence>
<keyword evidence="1" id="KW-0479">Metal-binding</keyword>
<dbReference type="CDD" id="cd06587">
    <property type="entry name" value="VOC"/>
    <property type="match status" value="1"/>
</dbReference>
<dbReference type="Gene3D" id="3.10.180.10">
    <property type="entry name" value="2,3-Dihydroxybiphenyl 1,2-Dioxygenase, domain 1"/>
    <property type="match status" value="1"/>
</dbReference>
<proteinExistence type="predicted"/>
<keyword evidence="4" id="KW-1185">Reference proteome</keyword>
<dbReference type="InterPro" id="IPR029068">
    <property type="entry name" value="Glyas_Bleomycin-R_OHBP_Dase"/>
</dbReference>
<evidence type="ECO:0000259" key="2">
    <source>
        <dbReference type="PROSITE" id="PS51819"/>
    </source>
</evidence>
<keyword evidence="3" id="KW-0456">Lyase</keyword>
<dbReference type="AlphaFoldDB" id="A0A3N1CWZ1"/>
<protein>
    <submittedName>
        <fullName evidence="3">Catechol 2,3-dioxygenase-like lactoylglutathione lyase family enzyme</fullName>
    </submittedName>
</protein>
<keyword evidence="3" id="KW-0560">Oxidoreductase</keyword>
<dbReference type="InterPro" id="IPR018146">
    <property type="entry name" value="Glyoxalase_1_CS"/>
</dbReference>
<dbReference type="PROSITE" id="PS51819">
    <property type="entry name" value="VOC"/>
    <property type="match status" value="1"/>
</dbReference>
<dbReference type="Proteomes" id="UP000272400">
    <property type="component" value="Unassembled WGS sequence"/>
</dbReference>
<gene>
    <name evidence="3" type="ORF">EDD29_3368</name>
</gene>
<sequence length="116" mass="11808">MTDGMRLGHVLLPVADLEAALAFYRDVLGLTVKFQDGDRYAALDGRGGSTIALAALSEQPVAGLPALGLKVSDVAGTAAALRAAGAPVGEVTEGGHERRAVLRDPDGNVLVVYGPS</sequence>
<dbReference type="InterPro" id="IPR052164">
    <property type="entry name" value="Anthracycline_SecMetBiosynth"/>
</dbReference>
<evidence type="ECO:0000313" key="3">
    <source>
        <dbReference type="EMBL" id="ROO85819.1"/>
    </source>
</evidence>
<dbReference type="InterPro" id="IPR037523">
    <property type="entry name" value="VOC_core"/>
</dbReference>
<dbReference type="PROSITE" id="PS00934">
    <property type="entry name" value="GLYOXALASE_I_1"/>
    <property type="match status" value="1"/>
</dbReference>
<dbReference type="Pfam" id="PF00903">
    <property type="entry name" value="Glyoxalase"/>
    <property type="match status" value="1"/>
</dbReference>
<feature type="domain" description="VOC" evidence="2">
    <location>
        <begin position="6"/>
        <end position="115"/>
    </location>
</feature>
<keyword evidence="3" id="KW-0223">Dioxygenase</keyword>